<dbReference type="Pfam" id="PF24725">
    <property type="entry name" value="DUF7677"/>
    <property type="match status" value="1"/>
</dbReference>
<accession>A0ABS0IFR3</accession>
<evidence type="ECO:0000259" key="1">
    <source>
        <dbReference type="Pfam" id="PF24725"/>
    </source>
</evidence>
<dbReference type="RefSeq" id="WP_196281598.1">
    <property type="nucleotide sequence ID" value="NZ_JADQDQ010000003.1"/>
</dbReference>
<proteinExistence type="predicted"/>
<feature type="domain" description="DUF7677" evidence="1">
    <location>
        <begin position="108"/>
        <end position="188"/>
    </location>
</feature>
<comment type="caution">
    <text evidence="2">The sequence shown here is derived from an EMBL/GenBank/DDBJ whole genome shotgun (WGS) entry which is preliminary data.</text>
</comment>
<organism evidence="2 3">
    <name type="scientific">Hymenobacter jeongseonensis</name>
    <dbReference type="NCBI Taxonomy" id="2791027"/>
    <lineage>
        <taxon>Bacteria</taxon>
        <taxon>Pseudomonadati</taxon>
        <taxon>Bacteroidota</taxon>
        <taxon>Cytophagia</taxon>
        <taxon>Cytophagales</taxon>
        <taxon>Hymenobacteraceae</taxon>
        <taxon>Hymenobacter</taxon>
    </lineage>
</organism>
<evidence type="ECO:0000313" key="3">
    <source>
        <dbReference type="Proteomes" id="UP000597617"/>
    </source>
</evidence>
<evidence type="ECO:0000313" key="2">
    <source>
        <dbReference type="EMBL" id="MBF9237213.1"/>
    </source>
</evidence>
<protein>
    <recommendedName>
        <fullName evidence="1">DUF7677 domain-containing protein</fullName>
    </recommendedName>
</protein>
<reference evidence="2 3" key="1">
    <citation type="submission" date="2020-11" db="EMBL/GenBank/DDBJ databases">
        <authorList>
            <person name="Kim M.K."/>
        </authorList>
    </citation>
    <scope>NUCLEOTIDE SEQUENCE [LARGE SCALE GENOMIC DNA]</scope>
    <source>
        <strain evidence="2 3">BT683</strain>
    </source>
</reference>
<dbReference type="InterPro" id="IPR056094">
    <property type="entry name" value="DUF7677"/>
</dbReference>
<name>A0ABS0IFR3_9BACT</name>
<keyword evidence="3" id="KW-1185">Reference proteome</keyword>
<gene>
    <name evidence="2" type="ORF">I2I05_07370</name>
</gene>
<dbReference type="Proteomes" id="UP000597617">
    <property type="component" value="Unassembled WGS sequence"/>
</dbReference>
<dbReference type="EMBL" id="JADQDQ010000003">
    <property type="protein sequence ID" value="MBF9237213.1"/>
    <property type="molecule type" value="Genomic_DNA"/>
</dbReference>
<sequence length="190" mass="22526">MPVLSIRQKSSVRHFIYYLVNGTLDFDLVEQTFDGQYHEVLKNEPELFYKTACVFINQETAQNLDWPNVKKLGKFICSLYKQDKELSTFESWETNYVATVPGYSSDFKLFTEWLIKTEVVKGISYKHYISEGASFAEQCFAIWTNVVEFNDNKVSNSEFARERVIRYIKSYYLEGFIDDLEDWEFELHME</sequence>